<dbReference type="SUPFAM" id="SSF51182">
    <property type="entry name" value="RmlC-like cupins"/>
    <property type="match status" value="1"/>
</dbReference>
<dbReference type="InterPro" id="IPR014628">
    <property type="entry name" value="Man6P_isomerase_Firm_short"/>
</dbReference>
<reference evidence="6 7" key="1">
    <citation type="submission" date="2017-04" db="EMBL/GenBank/DDBJ databases">
        <authorList>
            <person name="Afonso C.L."/>
            <person name="Miller P.J."/>
            <person name="Scott M.A."/>
            <person name="Spackman E."/>
            <person name="Goraichik I."/>
            <person name="Dimitrov K.M."/>
            <person name="Suarez D.L."/>
            <person name="Swayne D.E."/>
        </authorList>
    </citation>
    <scope>NUCLEOTIDE SEQUENCE [LARGE SCALE GENOMIC DNA]</scope>
    <source>
        <strain evidence="6 7">KR-140</strain>
    </source>
</reference>
<evidence type="ECO:0000256" key="1">
    <source>
        <dbReference type="ARBA" id="ARBA00022723"/>
    </source>
</evidence>
<protein>
    <submittedName>
        <fullName evidence="6">Mannose-6-phosphate isomerase, type 1</fullName>
    </submittedName>
</protein>
<evidence type="ECO:0000313" key="6">
    <source>
        <dbReference type="EMBL" id="SMB78173.1"/>
    </source>
</evidence>
<evidence type="ECO:0000259" key="5">
    <source>
        <dbReference type="Pfam" id="PF20511"/>
    </source>
</evidence>
<dbReference type="PIRSF" id="PIRSF036894">
    <property type="entry name" value="PMI_Firm_short"/>
    <property type="match status" value="1"/>
</dbReference>
<dbReference type="InterPro" id="IPR046457">
    <property type="entry name" value="PMI_typeI_cat"/>
</dbReference>
<feature type="active site" evidence="4">
    <location>
        <position position="187"/>
    </location>
</feature>
<dbReference type="InterPro" id="IPR014710">
    <property type="entry name" value="RmlC-like_jellyroll"/>
</dbReference>
<feature type="domain" description="Phosphomannose isomerase type I catalytic" evidence="5">
    <location>
        <begin position="26"/>
        <end position="99"/>
    </location>
</feature>
<dbReference type="GO" id="GO:0004476">
    <property type="term" value="F:mannose-6-phosphate isomerase activity"/>
    <property type="evidence" value="ECO:0007669"/>
    <property type="project" value="InterPro"/>
</dbReference>
<keyword evidence="6" id="KW-0413">Isomerase</keyword>
<evidence type="ECO:0000256" key="2">
    <source>
        <dbReference type="ARBA" id="ARBA00022833"/>
    </source>
</evidence>
<dbReference type="AlphaFoldDB" id="A0A1W1UAU5"/>
<evidence type="ECO:0000313" key="7">
    <source>
        <dbReference type="Proteomes" id="UP000192582"/>
    </source>
</evidence>
<evidence type="ECO:0000256" key="3">
    <source>
        <dbReference type="PIRSR" id="PIRSR036894-1"/>
    </source>
</evidence>
<organism evidence="6 7">
    <name type="scientific">Deinococcus hopiensis KR-140</name>
    <dbReference type="NCBI Taxonomy" id="695939"/>
    <lineage>
        <taxon>Bacteria</taxon>
        <taxon>Thermotogati</taxon>
        <taxon>Deinococcota</taxon>
        <taxon>Deinococci</taxon>
        <taxon>Deinococcales</taxon>
        <taxon>Deinococcaceae</taxon>
        <taxon>Deinococcus</taxon>
    </lineage>
</organism>
<comment type="cofactor">
    <cofactor evidence="3">
        <name>Zn(2+)</name>
        <dbReference type="ChEBI" id="CHEBI:29105"/>
    </cofactor>
    <text evidence="3">Binds 1 zinc ion per subunit.</text>
</comment>
<dbReference type="EMBL" id="FWWU01000002">
    <property type="protein sequence ID" value="SMB78173.1"/>
    <property type="molecule type" value="Genomic_DNA"/>
</dbReference>
<feature type="binding site" evidence="3">
    <location>
        <position position="90"/>
    </location>
    <ligand>
        <name>Zn(2+)</name>
        <dbReference type="ChEBI" id="CHEBI:29105"/>
    </ligand>
</feature>
<dbReference type="STRING" id="695939.SAMN00790413_06527"/>
<dbReference type="GO" id="GO:0005975">
    <property type="term" value="P:carbohydrate metabolic process"/>
    <property type="evidence" value="ECO:0007669"/>
    <property type="project" value="InterPro"/>
</dbReference>
<proteinExistence type="predicted"/>
<sequence>MRPLRLESRLAARVWGGTRLGTAGDGQPAGEAWVLHEDNRVQGGSFGSHPLRELAQELPQDLLGTHTRGVRFPLLIKLLGCADWLSVQVHPNDAQAQRLVGPGELGKTEAWYILKAQPGAQPIAGVREGTSPERLRGAVLSGQVMDHAAYQAVGPGDTVFMPAGRLPALGPGLFLHEVQQTPDTTYRVYDRDRPASAGRTLHPAKRPEVTTTQPAALALPLAPGVRRERLRCDHFVLDEVREDTRLASTPTAKAFMPSRCRTDRDSSIQLKKRWI</sequence>
<dbReference type="InterPro" id="IPR051804">
    <property type="entry name" value="Carb_Metab_Reg_Kinase/Isom"/>
</dbReference>
<accession>A0A1W1UAU5</accession>
<dbReference type="PANTHER" id="PTHR42742">
    <property type="entry name" value="TRANSCRIPTIONAL REPRESSOR MPRA"/>
    <property type="match status" value="1"/>
</dbReference>
<dbReference type="Pfam" id="PF20511">
    <property type="entry name" value="PMI_typeI_cat"/>
    <property type="match status" value="1"/>
</dbReference>
<dbReference type="InterPro" id="IPR011051">
    <property type="entry name" value="RmlC_Cupin_sf"/>
</dbReference>
<dbReference type="Proteomes" id="UP000192582">
    <property type="component" value="Unassembled WGS sequence"/>
</dbReference>
<feature type="binding site" evidence="3">
    <location>
        <position position="109"/>
    </location>
    <ligand>
        <name>Zn(2+)</name>
        <dbReference type="ChEBI" id="CHEBI:29105"/>
    </ligand>
</feature>
<name>A0A1W1UAU5_9DEIO</name>
<gene>
    <name evidence="6" type="ORF">SAMN00790413_06527</name>
</gene>
<evidence type="ECO:0000256" key="4">
    <source>
        <dbReference type="PIRSR" id="PIRSR036894-2"/>
    </source>
</evidence>
<dbReference type="GO" id="GO:0008270">
    <property type="term" value="F:zinc ion binding"/>
    <property type="evidence" value="ECO:0007669"/>
    <property type="project" value="InterPro"/>
</dbReference>
<dbReference type="PANTHER" id="PTHR42742:SF3">
    <property type="entry name" value="FRUCTOKINASE"/>
    <property type="match status" value="1"/>
</dbReference>
<keyword evidence="1 3" id="KW-0479">Metal-binding</keyword>
<dbReference type="CDD" id="cd07010">
    <property type="entry name" value="cupin_PMI_type_I_N_bac"/>
    <property type="match status" value="1"/>
</dbReference>
<keyword evidence="2 3" id="KW-0862">Zinc</keyword>
<dbReference type="Gene3D" id="2.60.120.10">
    <property type="entry name" value="Jelly Rolls"/>
    <property type="match status" value="1"/>
</dbReference>
<keyword evidence="7" id="KW-1185">Reference proteome</keyword>